<accession>A0A6N2LCK7</accession>
<organism evidence="1">
    <name type="scientific">Salix viminalis</name>
    <name type="common">Common osier</name>
    <name type="synonym">Basket willow</name>
    <dbReference type="NCBI Taxonomy" id="40686"/>
    <lineage>
        <taxon>Eukaryota</taxon>
        <taxon>Viridiplantae</taxon>
        <taxon>Streptophyta</taxon>
        <taxon>Embryophyta</taxon>
        <taxon>Tracheophyta</taxon>
        <taxon>Spermatophyta</taxon>
        <taxon>Magnoliopsida</taxon>
        <taxon>eudicotyledons</taxon>
        <taxon>Gunneridae</taxon>
        <taxon>Pentapetalae</taxon>
        <taxon>rosids</taxon>
        <taxon>fabids</taxon>
        <taxon>Malpighiales</taxon>
        <taxon>Salicaceae</taxon>
        <taxon>Saliceae</taxon>
        <taxon>Salix</taxon>
    </lineage>
</organism>
<evidence type="ECO:0000313" key="1">
    <source>
        <dbReference type="EMBL" id="VFU33150.1"/>
    </source>
</evidence>
<dbReference type="AlphaFoldDB" id="A0A6N2LCK7"/>
<dbReference type="EMBL" id="CAADRP010000890">
    <property type="protein sequence ID" value="VFU33150.1"/>
    <property type="molecule type" value="Genomic_DNA"/>
</dbReference>
<name>A0A6N2LCK7_SALVM</name>
<reference evidence="1" key="1">
    <citation type="submission" date="2019-03" db="EMBL/GenBank/DDBJ databases">
        <authorList>
            <person name="Mank J."/>
            <person name="Almeida P."/>
        </authorList>
    </citation>
    <scope>NUCLEOTIDE SEQUENCE</scope>
    <source>
        <strain evidence="1">78183</strain>
    </source>
</reference>
<sequence length="89" mass="9395">MGVPLSFLTYWTALGSGIASGHLYSMCSTWSGFSAGSTSGKATRPGVSIPMEANLSRTTDMLSLWSGRYSSITSALLFLPSLLPVLRGM</sequence>
<gene>
    <name evidence="1" type="ORF">SVIM_LOCUS149850</name>
</gene>
<proteinExistence type="predicted"/>
<protein>
    <submittedName>
        <fullName evidence="1">Uncharacterized protein</fullName>
    </submittedName>
</protein>